<dbReference type="Pfam" id="PF13568">
    <property type="entry name" value="OMP_b-brl_2"/>
    <property type="match status" value="1"/>
</dbReference>
<evidence type="ECO:0000313" key="4">
    <source>
        <dbReference type="Proteomes" id="UP000219193"/>
    </source>
</evidence>
<organism evidence="3 4">
    <name type="scientific">Salinimicrobium sediminis</name>
    <dbReference type="NCBI Taxonomy" id="1343891"/>
    <lineage>
        <taxon>Bacteria</taxon>
        <taxon>Pseudomonadati</taxon>
        <taxon>Bacteroidota</taxon>
        <taxon>Flavobacteriia</taxon>
        <taxon>Flavobacteriales</taxon>
        <taxon>Flavobacteriaceae</taxon>
        <taxon>Salinimicrobium</taxon>
    </lineage>
</organism>
<feature type="chain" id="PRO_5012651142" evidence="1">
    <location>
        <begin position="22"/>
        <end position="235"/>
    </location>
</feature>
<dbReference type="OrthoDB" id="959017at2"/>
<keyword evidence="4" id="KW-1185">Reference proteome</keyword>
<dbReference type="Proteomes" id="UP000219193">
    <property type="component" value="Unassembled WGS sequence"/>
</dbReference>
<feature type="signal peptide" evidence="1">
    <location>
        <begin position="1"/>
        <end position="21"/>
    </location>
</feature>
<evidence type="ECO:0000256" key="1">
    <source>
        <dbReference type="SAM" id="SignalP"/>
    </source>
</evidence>
<reference evidence="4" key="1">
    <citation type="submission" date="2017-09" db="EMBL/GenBank/DDBJ databases">
        <authorList>
            <person name="Varghese N."/>
            <person name="Submissions S."/>
        </authorList>
    </citation>
    <scope>NUCLEOTIDE SEQUENCE [LARGE SCALE GENOMIC DNA]</scope>
    <source>
        <strain evidence="4">CGMCC 1.12641</strain>
    </source>
</reference>
<evidence type="ECO:0000313" key="3">
    <source>
        <dbReference type="EMBL" id="SOC79724.1"/>
    </source>
</evidence>
<keyword evidence="1" id="KW-0732">Signal</keyword>
<gene>
    <name evidence="3" type="ORF">SAMN06296241_1257</name>
</gene>
<sequence>MNLLQKWLFCLFLIYPICVWAQEDNDIPPVLDSLYREDQVYFGITYNIITGQPSGIESSQFSGGFHAGFIRDMPINEQRNIAIGVGLGWSVDTYGHNVFIGKELDSDNSLFQIMDRGRIDFDTNRFTTQSVDIPIQFRWRTSTVESYKFWRIYAGLRPAYAYYFQTRFDQAGQTYKESDIPEFQRFRLGATFTFGYNTFNFNFYYSLNSFLDGATVENETLDLRTFQVGLMFYLL</sequence>
<proteinExistence type="predicted"/>
<dbReference type="EMBL" id="OCMF01000001">
    <property type="protein sequence ID" value="SOC79724.1"/>
    <property type="molecule type" value="Genomic_DNA"/>
</dbReference>
<evidence type="ECO:0000259" key="2">
    <source>
        <dbReference type="Pfam" id="PF13568"/>
    </source>
</evidence>
<dbReference type="InterPro" id="IPR025665">
    <property type="entry name" value="Beta-barrel_OMP_2"/>
</dbReference>
<dbReference type="RefSeq" id="WP_097055436.1">
    <property type="nucleotide sequence ID" value="NZ_OCMF01000001.1"/>
</dbReference>
<dbReference type="AlphaFoldDB" id="A0A285X4M5"/>
<protein>
    <submittedName>
        <fullName evidence="3">Outer membrane protein beta-barrel domain-containing protein</fullName>
    </submittedName>
</protein>
<accession>A0A285X4M5</accession>
<feature type="domain" description="Outer membrane protein beta-barrel" evidence="2">
    <location>
        <begin position="20"/>
        <end position="211"/>
    </location>
</feature>
<name>A0A285X4M5_9FLAO</name>